<comment type="similarity">
    <text evidence="3">Belongs to the PMEI family.</text>
</comment>
<organism evidence="6 7">
    <name type="scientific">Solanum verrucosum</name>
    <dbReference type="NCBI Taxonomy" id="315347"/>
    <lineage>
        <taxon>Eukaryota</taxon>
        <taxon>Viridiplantae</taxon>
        <taxon>Streptophyta</taxon>
        <taxon>Embryophyta</taxon>
        <taxon>Tracheophyta</taxon>
        <taxon>Spermatophyta</taxon>
        <taxon>Magnoliopsida</taxon>
        <taxon>eudicotyledons</taxon>
        <taxon>Gunneridae</taxon>
        <taxon>Pentapetalae</taxon>
        <taxon>asterids</taxon>
        <taxon>lamiids</taxon>
        <taxon>Solanales</taxon>
        <taxon>Solanaceae</taxon>
        <taxon>Solanoideae</taxon>
        <taxon>Solaneae</taxon>
        <taxon>Solanum</taxon>
    </lineage>
</organism>
<dbReference type="SUPFAM" id="SSF101148">
    <property type="entry name" value="Plant invertase/pectin methylesterase inhibitor"/>
    <property type="match status" value="1"/>
</dbReference>
<evidence type="ECO:0000256" key="2">
    <source>
        <dbReference type="ARBA" id="ARBA00023157"/>
    </source>
</evidence>
<gene>
    <name evidence="6" type="ORF">MTR67_025612</name>
</gene>
<reference evidence="6" key="1">
    <citation type="submission" date="2023-08" db="EMBL/GenBank/DDBJ databases">
        <title>A de novo genome assembly of Solanum verrucosum Schlechtendal, a Mexican diploid species geographically isolated from the other diploid A-genome species in potato relatives.</title>
        <authorList>
            <person name="Hosaka K."/>
        </authorList>
    </citation>
    <scope>NUCLEOTIDE SEQUENCE</scope>
    <source>
        <tissue evidence="6">Young leaves</tissue>
    </source>
</reference>
<accession>A0AAF0TT88</accession>
<dbReference type="Pfam" id="PF04043">
    <property type="entry name" value="PMEI"/>
    <property type="match status" value="1"/>
</dbReference>
<dbReference type="SMART" id="SM00856">
    <property type="entry name" value="PMEI"/>
    <property type="match status" value="1"/>
</dbReference>
<evidence type="ECO:0000256" key="3">
    <source>
        <dbReference type="ARBA" id="ARBA00038471"/>
    </source>
</evidence>
<dbReference type="PANTHER" id="PTHR36710:SF8">
    <property type="entry name" value="PECTINESTERASE INHIBITOR-LIKE"/>
    <property type="match status" value="1"/>
</dbReference>
<evidence type="ECO:0000259" key="5">
    <source>
        <dbReference type="SMART" id="SM00856"/>
    </source>
</evidence>
<feature type="domain" description="Pectinesterase inhibitor" evidence="5">
    <location>
        <begin position="26"/>
        <end position="171"/>
    </location>
</feature>
<evidence type="ECO:0000313" key="7">
    <source>
        <dbReference type="Proteomes" id="UP001234989"/>
    </source>
</evidence>
<evidence type="ECO:0000256" key="1">
    <source>
        <dbReference type="ARBA" id="ARBA00022729"/>
    </source>
</evidence>
<evidence type="ECO:0000256" key="4">
    <source>
        <dbReference type="SAM" id="SignalP"/>
    </source>
</evidence>
<feature type="signal peptide" evidence="4">
    <location>
        <begin position="1"/>
        <end position="28"/>
    </location>
</feature>
<feature type="chain" id="PRO_5042233262" description="Pectinesterase inhibitor domain-containing protein" evidence="4">
    <location>
        <begin position="29"/>
        <end position="183"/>
    </location>
</feature>
<dbReference type="EMBL" id="CP133617">
    <property type="protein sequence ID" value="WMV32227.1"/>
    <property type="molecule type" value="Genomic_DNA"/>
</dbReference>
<keyword evidence="2" id="KW-1015">Disulfide bond</keyword>
<dbReference type="InterPro" id="IPR052421">
    <property type="entry name" value="PCW_Enzyme_Inhibitor"/>
</dbReference>
<dbReference type="AlphaFoldDB" id="A0AAF0TT88"/>
<dbReference type="InterPro" id="IPR006501">
    <property type="entry name" value="Pectinesterase_inhib_dom"/>
</dbReference>
<keyword evidence="1 4" id="KW-0732">Signal</keyword>
<proteinExistence type="inferred from homology"/>
<dbReference type="Proteomes" id="UP001234989">
    <property type="component" value="Chromosome 6"/>
</dbReference>
<keyword evidence="7" id="KW-1185">Reference proteome</keyword>
<dbReference type="CDD" id="cd15797">
    <property type="entry name" value="PMEI"/>
    <property type="match status" value="1"/>
</dbReference>
<dbReference type="Gene3D" id="1.20.140.40">
    <property type="entry name" value="Invertase/pectin methylesterase inhibitor family protein"/>
    <property type="match status" value="1"/>
</dbReference>
<sequence>MAIPSSFSFGSTLVLCLIFVSLISPSTSNYLSDMCIKCKSPRFCLQVFGLNPHRRPYALTLEAINLTFTNATKTVKKIHTFLDQTKDENLKEIYDYCLNYYESSIELLRGVEEYLLKHGKYDTLSIIGNFVKDVGSYCENKFRKIPNHVYVSTLTKDNKNLWIFGSIIMGAADILTNSTSTKK</sequence>
<dbReference type="PANTHER" id="PTHR36710">
    <property type="entry name" value="PECTINESTERASE INHIBITOR-LIKE"/>
    <property type="match status" value="1"/>
</dbReference>
<dbReference type="InterPro" id="IPR034086">
    <property type="entry name" value="PMEI_plant"/>
</dbReference>
<dbReference type="GO" id="GO:0046910">
    <property type="term" value="F:pectinesterase inhibitor activity"/>
    <property type="evidence" value="ECO:0007669"/>
    <property type="project" value="InterPro"/>
</dbReference>
<dbReference type="NCBIfam" id="TIGR01614">
    <property type="entry name" value="PME_inhib"/>
    <property type="match status" value="1"/>
</dbReference>
<protein>
    <recommendedName>
        <fullName evidence="5">Pectinesterase inhibitor domain-containing protein</fullName>
    </recommendedName>
</protein>
<dbReference type="InterPro" id="IPR035513">
    <property type="entry name" value="Invertase/methylesterase_inhib"/>
</dbReference>
<name>A0AAF0TT88_SOLVR</name>
<evidence type="ECO:0000313" key="6">
    <source>
        <dbReference type="EMBL" id="WMV32227.1"/>
    </source>
</evidence>